<dbReference type="InterPro" id="IPR014048">
    <property type="entry name" value="MethylDNA_cys_MeTrfase_DNA-bd"/>
</dbReference>
<comment type="caution">
    <text evidence="3">The sequence shown here is derived from an EMBL/GenBank/DDBJ whole genome shotgun (WGS) entry which is preliminary data.</text>
</comment>
<dbReference type="InterPro" id="IPR036388">
    <property type="entry name" value="WH-like_DNA-bd_sf"/>
</dbReference>
<dbReference type="PANTHER" id="PTHR42942:SF1">
    <property type="entry name" value="ALKYLTRANSFERASE-LIKE PROTEIN 1"/>
    <property type="match status" value="1"/>
</dbReference>
<sequence length="106" mass="11807">MDFFEQVWEVTKLIPEGRVTTYGAIAKYLGTARGARVVGWALNQSNMKADVPAHRVVNRVGMLSGAAHFGGEQMKVLLEAEGIEVKSNKVLKFKELFWDPVTELEV</sequence>
<gene>
    <name evidence="3" type="ORF">BC781_1011164</name>
</gene>
<keyword evidence="3" id="KW-0489">Methyltransferase</keyword>
<dbReference type="PANTHER" id="PTHR42942">
    <property type="entry name" value="6-O-METHYLGUANINE DNA METHYLTRANSFERASE"/>
    <property type="match status" value="1"/>
</dbReference>
<evidence type="ECO:0000313" key="4">
    <source>
        <dbReference type="Proteomes" id="UP000245535"/>
    </source>
</evidence>
<evidence type="ECO:0000259" key="2">
    <source>
        <dbReference type="Pfam" id="PF01035"/>
    </source>
</evidence>
<feature type="domain" description="Methylated-DNA-[protein]-cysteine S-methyltransferase DNA binding" evidence="2">
    <location>
        <begin position="2"/>
        <end position="83"/>
    </location>
</feature>
<reference evidence="3 4" key="1">
    <citation type="submission" date="2018-03" db="EMBL/GenBank/DDBJ databases">
        <title>Genomic Encyclopedia of Archaeal and Bacterial Type Strains, Phase II (KMG-II): from individual species to whole genera.</title>
        <authorList>
            <person name="Goeker M."/>
        </authorList>
    </citation>
    <scope>NUCLEOTIDE SEQUENCE [LARGE SCALE GENOMIC DNA]</scope>
    <source>
        <strain evidence="3 4">DSM 28229</strain>
    </source>
</reference>
<keyword evidence="1" id="KW-0227">DNA damage</keyword>
<dbReference type="AlphaFoldDB" id="A0A315ZHU8"/>
<keyword evidence="3" id="KW-0808">Transferase</keyword>
<dbReference type="CDD" id="cd06445">
    <property type="entry name" value="ATase"/>
    <property type="match status" value="1"/>
</dbReference>
<dbReference type="SUPFAM" id="SSF46767">
    <property type="entry name" value="Methylated DNA-protein cysteine methyltransferase, C-terminal domain"/>
    <property type="match status" value="1"/>
</dbReference>
<dbReference type="EMBL" id="QGDO01000001">
    <property type="protein sequence ID" value="PWJ44793.1"/>
    <property type="molecule type" value="Genomic_DNA"/>
</dbReference>
<keyword evidence="4" id="KW-1185">Reference proteome</keyword>
<organism evidence="3 4">
    <name type="scientific">Sediminitomix flava</name>
    <dbReference type="NCBI Taxonomy" id="379075"/>
    <lineage>
        <taxon>Bacteria</taxon>
        <taxon>Pseudomonadati</taxon>
        <taxon>Bacteroidota</taxon>
        <taxon>Cytophagia</taxon>
        <taxon>Cytophagales</taxon>
        <taxon>Flammeovirgaceae</taxon>
        <taxon>Sediminitomix</taxon>
    </lineage>
</organism>
<dbReference type="NCBIfam" id="TIGR00589">
    <property type="entry name" value="ogt"/>
    <property type="match status" value="1"/>
</dbReference>
<dbReference type="Pfam" id="PF01035">
    <property type="entry name" value="DNA_binding_1"/>
    <property type="match status" value="1"/>
</dbReference>
<proteinExistence type="predicted"/>
<name>A0A315ZHU8_SEDFL</name>
<dbReference type="Proteomes" id="UP000245535">
    <property type="component" value="Unassembled WGS sequence"/>
</dbReference>
<dbReference type="OrthoDB" id="9132167at2"/>
<dbReference type="InterPro" id="IPR052520">
    <property type="entry name" value="ATL_DNA_repair"/>
</dbReference>
<dbReference type="InterPro" id="IPR036217">
    <property type="entry name" value="MethylDNA_cys_MeTrfase_DNAb"/>
</dbReference>
<protein>
    <submittedName>
        <fullName evidence="3">Methylated-DNA-protein-cysteine methyltransferase-like protein</fullName>
    </submittedName>
</protein>
<evidence type="ECO:0000256" key="1">
    <source>
        <dbReference type="ARBA" id="ARBA00022763"/>
    </source>
</evidence>
<dbReference type="RefSeq" id="WP_109616262.1">
    <property type="nucleotide sequence ID" value="NZ_QGDO01000001.1"/>
</dbReference>
<dbReference type="GO" id="GO:0032259">
    <property type="term" value="P:methylation"/>
    <property type="evidence" value="ECO:0007669"/>
    <property type="project" value="UniProtKB-KW"/>
</dbReference>
<accession>A0A315ZHU8</accession>
<dbReference type="Gene3D" id="1.10.10.10">
    <property type="entry name" value="Winged helix-like DNA-binding domain superfamily/Winged helix DNA-binding domain"/>
    <property type="match status" value="1"/>
</dbReference>
<evidence type="ECO:0000313" key="3">
    <source>
        <dbReference type="EMBL" id="PWJ44793.1"/>
    </source>
</evidence>
<dbReference type="GO" id="GO:0006281">
    <property type="term" value="P:DNA repair"/>
    <property type="evidence" value="ECO:0007669"/>
    <property type="project" value="InterPro"/>
</dbReference>
<dbReference type="GO" id="GO:0008168">
    <property type="term" value="F:methyltransferase activity"/>
    <property type="evidence" value="ECO:0007669"/>
    <property type="project" value="UniProtKB-KW"/>
</dbReference>